<dbReference type="GO" id="GO:0000976">
    <property type="term" value="F:transcription cis-regulatory region binding"/>
    <property type="evidence" value="ECO:0007669"/>
    <property type="project" value="TreeGrafter"/>
</dbReference>
<keyword evidence="4 7" id="KW-0805">Transcription regulation</keyword>
<dbReference type="GO" id="GO:2000143">
    <property type="term" value="P:negative regulation of DNA-templated transcription initiation"/>
    <property type="evidence" value="ECO:0007669"/>
    <property type="project" value="TreeGrafter"/>
</dbReference>
<evidence type="ECO:0000256" key="2">
    <source>
        <dbReference type="ARBA" id="ARBA00022490"/>
    </source>
</evidence>
<dbReference type="CDD" id="cd16320">
    <property type="entry name" value="MraZ_N"/>
    <property type="match status" value="1"/>
</dbReference>
<dbReference type="InterPro" id="IPR020603">
    <property type="entry name" value="MraZ_dom"/>
</dbReference>
<dbReference type="InterPro" id="IPR038619">
    <property type="entry name" value="MraZ_sf"/>
</dbReference>
<evidence type="ECO:0000256" key="3">
    <source>
        <dbReference type="ARBA" id="ARBA00022737"/>
    </source>
</evidence>
<proteinExistence type="inferred from homology"/>
<dbReference type="Pfam" id="PF02381">
    <property type="entry name" value="MraZ"/>
    <property type="match status" value="2"/>
</dbReference>
<dbReference type="PROSITE" id="PS51740">
    <property type="entry name" value="SPOVT_ABRB"/>
    <property type="match status" value="2"/>
</dbReference>
<evidence type="ECO:0000313" key="10">
    <source>
        <dbReference type="Proteomes" id="UP000034684"/>
    </source>
</evidence>
<evidence type="ECO:0000313" key="9">
    <source>
        <dbReference type="EMBL" id="KKU57439.1"/>
    </source>
</evidence>
<gene>
    <name evidence="7" type="primary">mraZ</name>
    <name evidence="9" type="ORF">UX79_C0011G0003</name>
</gene>
<comment type="caution">
    <text evidence="9">The sequence shown here is derived from an EMBL/GenBank/DDBJ whole genome shotgun (WGS) entry which is preliminary data.</text>
</comment>
<evidence type="ECO:0000256" key="7">
    <source>
        <dbReference type="HAMAP-Rule" id="MF_01008"/>
    </source>
</evidence>
<dbReference type="NCBIfam" id="TIGR00242">
    <property type="entry name" value="division/cell wall cluster transcriptional repressor MraZ"/>
    <property type="match status" value="1"/>
</dbReference>
<sequence>MVNSMKMFLGEYSPNITEGSRIALPKKLRDQIAGDGVVLSKGFEKCVFIYDVQDWVERAQRQIDKSTDNVKTRDLERYMYASATEAAIDVQGRVVIPSPLKEYAGIKAKTAVVGVGDHVEVWDYAAWKAYMDKVSATLVA</sequence>
<dbReference type="InterPro" id="IPR035642">
    <property type="entry name" value="MraZ_N"/>
</dbReference>
<name>A0A0G1RJD1_UNCKA</name>
<keyword evidence="3" id="KW-0677">Repeat</keyword>
<keyword evidence="5 7" id="KW-0238">DNA-binding</keyword>
<keyword evidence="6 7" id="KW-0804">Transcription</keyword>
<evidence type="ECO:0000259" key="8">
    <source>
        <dbReference type="PROSITE" id="PS51740"/>
    </source>
</evidence>
<dbReference type="CDD" id="cd16321">
    <property type="entry name" value="MraZ_C"/>
    <property type="match status" value="1"/>
</dbReference>
<dbReference type="SUPFAM" id="SSF89447">
    <property type="entry name" value="AbrB/MazE/MraZ-like"/>
    <property type="match status" value="1"/>
</dbReference>
<dbReference type="GO" id="GO:0005737">
    <property type="term" value="C:cytoplasm"/>
    <property type="evidence" value="ECO:0007669"/>
    <property type="project" value="UniProtKB-UniRule"/>
</dbReference>
<feature type="domain" description="SpoVT-AbrB" evidence="8">
    <location>
        <begin position="11"/>
        <end position="54"/>
    </location>
</feature>
<comment type="similarity">
    <text evidence="7">Belongs to the MraZ family.</text>
</comment>
<keyword evidence="2 7" id="KW-0963">Cytoplasm</keyword>
<evidence type="ECO:0000256" key="5">
    <source>
        <dbReference type="ARBA" id="ARBA00023125"/>
    </source>
</evidence>
<dbReference type="PANTHER" id="PTHR34701">
    <property type="entry name" value="TRANSCRIPTIONAL REGULATOR MRAZ"/>
    <property type="match status" value="1"/>
</dbReference>
<comment type="subcellular location">
    <subcellularLocation>
        <location evidence="7">Cytoplasm</location>
        <location evidence="7">Nucleoid</location>
    </subcellularLocation>
</comment>
<dbReference type="PANTHER" id="PTHR34701:SF1">
    <property type="entry name" value="TRANSCRIPTIONAL REGULATOR MRAZ"/>
    <property type="match status" value="1"/>
</dbReference>
<organism evidence="9 10">
    <name type="scientific">candidate division WWE3 bacterium GW2011_GWB1_47_11</name>
    <dbReference type="NCBI Taxonomy" id="1619117"/>
    <lineage>
        <taxon>Bacteria</taxon>
        <taxon>Katanobacteria</taxon>
    </lineage>
</organism>
<dbReference type="Proteomes" id="UP000034684">
    <property type="component" value="Unassembled WGS sequence"/>
</dbReference>
<dbReference type="GO" id="GO:0009295">
    <property type="term" value="C:nucleoid"/>
    <property type="evidence" value="ECO:0007669"/>
    <property type="project" value="UniProtKB-SubCell"/>
</dbReference>
<dbReference type="AlphaFoldDB" id="A0A0G1RJD1"/>
<comment type="subunit">
    <text evidence="7">Forms oligomers.</text>
</comment>
<dbReference type="InterPro" id="IPR003444">
    <property type="entry name" value="MraZ"/>
</dbReference>
<dbReference type="Gene3D" id="3.40.1550.20">
    <property type="entry name" value="Transcriptional regulator MraZ domain"/>
    <property type="match status" value="1"/>
</dbReference>
<dbReference type="InterPro" id="IPR037914">
    <property type="entry name" value="SpoVT-AbrB_sf"/>
</dbReference>
<dbReference type="HAMAP" id="MF_01008">
    <property type="entry name" value="MraZ"/>
    <property type="match status" value="1"/>
</dbReference>
<reference evidence="9 10" key="1">
    <citation type="journal article" date="2015" name="Nature">
        <title>rRNA introns, odd ribosomes, and small enigmatic genomes across a large radiation of phyla.</title>
        <authorList>
            <person name="Brown C.T."/>
            <person name="Hug L.A."/>
            <person name="Thomas B.C."/>
            <person name="Sharon I."/>
            <person name="Castelle C.J."/>
            <person name="Singh A."/>
            <person name="Wilkins M.J."/>
            <person name="Williams K.H."/>
            <person name="Banfield J.F."/>
        </authorList>
    </citation>
    <scope>NUCLEOTIDE SEQUENCE [LARGE SCALE GENOMIC DNA]</scope>
</reference>
<dbReference type="InterPro" id="IPR035644">
    <property type="entry name" value="MraZ_C"/>
</dbReference>
<dbReference type="EMBL" id="LCNN01000011">
    <property type="protein sequence ID" value="KKU57439.1"/>
    <property type="molecule type" value="Genomic_DNA"/>
</dbReference>
<feature type="domain" description="SpoVT-AbrB" evidence="8">
    <location>
        <begin position="83"/>
        <end position="126"/>
    </location>
</feature>
<evidence type="ECO:0000256" key="1">
    <source>
        <dbReference type="ARBA" id="ARBA00013860"/>
    </source>
</evidence>
<accession>A0A0G1RJD1</accession>
<dbReference type="GO" id="GO:0003700">
    <property type="term" value="F:DNA-binding transcription factor activity"/>
    <property type="evidence" value="ECO:0007669"/>
    <property type="project" value="UniProtKB-UniRule"/>
</dbReference>
<evidence type="ECO:0000256" key="4">
    <source>
        <dbReference type="ARBA" id="ARBA00023015"/>
    </source>
</evidence>
<protein>
    <recommendedName>
        <fullName evidence="1 7">Transcriptional regulator MraZ</fullName>
    </recommendedName>
</protein>
<evidence type="ECO:0000256" key="6">
    <source>
        <dbReference type="ARBA" id="ARBA00023163"/>
    </source>
</evidence>
<dbReference type="InterPro" id="IPR007159">
    <property type="entry name" value="SpoVT-AbrB_dom"/>
</dbReference>